<dbReference type="Pfam" id="PF04972">
    <property type="entry name" value="BON"/>
    <property type="match status" value="1"/>
</dbReference>
<name>A0ABW0ELE1_9PSEU</name>
<evidence type="ECO:0000259" key="1">
    <source>
        <dbReference type="Pfam" id="PF04972"/>
    </source>
</evidence>
<reference evidence="3" key="1">
    <citation type="journal article" date="2019" name="Int. J. Syst. Evol. Microbiol.">
        <title>The Global Catalogue of Microorganisms (GCM) 10K type strain sequencing project: providing services to taxonomists for standard genome sequencing and annotation.</title>
        <authorList>
            <consortium name="The Broad Institute Genomics Platform"/>
            <consortium name="The Broad Institute Genome Sequencing Center for Infectious Disease"/>
            <person name="Wu L."/>
            <person name="Ma J."/>
        </authorList>
    </citation>
    <scope>NUCLEOTIDE SEQUENCE [LARGE SCALE GENOMIC DNA]</scope>
    <source>
        <strain evidence="3">CCUG 59778</strain>
    </source>
</reference>
<protein>
    <submittedName>
        <fullName evidence="2">BON domain-containing protein</fullName>
    </submittedName>
</protein>
<evidence type="ECO:0000313" key="3">
    <source>
        <dbReference type="Proteomes" id="UP001596157"/>
    </source>
</evidence>
<dbReference type="Gene3D" id="3.30.1340.30">
    <property type="match status" value="1"/>
</dbReference>
<evidence type="ECO:0000313" key="2">
    <source>
        <dbReference type="EMBL" id="MFC5286759.1"/>
    </source>
</evidence>
<dbReference type="Proteomes" id="UP001596157">
    <property type="component" value="Unassembled WGS sequence"/>
</dbReference>
<dbReference type="EMBL" id="JBHSKF010000002">
    <property type="protein sequence ID" value="MFC5286759.1"/>
    <property type="molecule type" value="Genomic_DNA"/>
</dbReference>
<gene>
    <name evidence="2" type="ORF">ACFPM7_06825</name>
</gene>
<organism evidence="2 3">
    <name type="scientific">Actinokineospora guangxiensis</name>
    <dbReference type="NCBI Taxonomy" id="1490288"/>
    <lineage>
        <taxon>Bacteria</taxon>
        <taxon>Bacillati</taxon>
        <taxon>Actinomycetota</taxon>
        <taxon>Actinomycetes</taxon>
        <taxon>Pseudonocardiales</taxon>
        <taxon>Pseudonocardiaceae</taxon>
        <taxon>Actinokineospora</taxon>
    </lineage>
</organism>
<dbReference type="InterPro" id="IPR007055">
    <property type="entry name" value="BON_dom"/>
</dbReference>
<keyword evidence="3" id="KW-1185">Reference proteome</keyword>
<feature type="domain" description="BON" evidence="1">
    <location>
        <begin position="22"/>
        <end position="78"/>
    </location>
</feature>
<comment type="caution">
    <text evidence="2">The sequence shown here is derived from an EMBL/GenBank/DDBJ whole genome shotgun (WGS) entry which is preliminary data.</text>
</comment>
<accession>A0ABW0ELE1</accession>
<dbReference type="RefSeq" id="WP_378244989.1">
    <property type="nucleotide sequence ID" value="NZ_JBHSKF010000002.1"/>
</dbReference>
<proteinExistence type="predicted"/>
<sequence>MTSTLIPTPRTAEQPPDPLSAARAALRTVPGVDTSSIRAAVQDGHVLLVGRVQWSSEAAAVGRHLRRVPVLHGLHNRIGFQYDDDPRHQAWRHAEP</sequence>